<feature type="signal peptide" evidence="1">
    <location>
        <begin position="1"/>
        <end position="31"/>
    </location>
</feature>
<geneLocation type="plasmid" evidence="2">
    <name>pFRL3</name>
</geneLocation>
<feature type="chain" id="PRO_5004784469" description="Secreted protein" evidence="1">
    <location>
        <begin position="32"/>
        <end position="128"/>
    </location>
</feature>
<keyword evidence="1" id="KW-0732">Signal</keyword>
<evidence type="ECO:0000313" key="2">
    <source>
        <dbReference type="EMBL" id="AHE38866.1"/>
    </source>
</evidence>
<organism evidence="2">
    <name type="scientific">Streptomyces sp. FR1</name>
    <dbReference type="NCBI Taxonomy" id="349971"/>
    <lineage>
        <taxon>Bacteria</taxon>
        <taxon>Bacillati</taxon>
        <taxon>Actinomycetota</taxon>
        <taxon>Actinomycetes</taxon>
        <taxon>Kitasatosporales</taxon>
        <taxon>Streptomycetaceae</taxon>
        <taxon>Streptomyces</taxon>
    </lineage>
</organism>
<dbReference type="AlphaFoldDB" id="V9Z674"/>
<gene>
    <name evidence="2" type="ORF">pFRL3_89</name>
</gene>
<name>V9Z674_9ACTN</name>
<evidence type="ECO:0000256" key="1">
    <source>
        <dbReference type="SAM" id="SignalP"/>
    </source>
</evidence>
<reference evidence="2" key="1">
    <citation type="submission" date="2013-09" db="EMBL/GenBank/DDBJ databases">
        <title>Complete nucleotide sequence of Streptomyces linear plasmid pFRL3.</title>
        <authorList>
            <person name="Chen Z."/>
            <person name="Fang P."/>
            <person name="Qin Z."/>
        </authorList>
    </citation>
    <scope>NUCLEOTIDE SEQUENCE</scope>
    <source>
        <plasmid evidence="2">pFRL3</plasmid>
    </source>
</reference>
<dbReference type="EMBL" id="KF602048">
    <property type="protein sequence ID" value="AHE38866.1"/>
    <property type="molecule type" value="Genomic_DNA"/>
</dbReference>
<protein>
    <recommendedName>
        <fullName evidence="3">Secreted protein</fullName>
    </recommendedName>
</protein>
<proteinExistence type="predicted"/>
<sequence>MSFPRLVTRTLPAVLGGALAAAAFATTPASASSGWWTSPGGRAEGYYNSFNGHVYANDLKRDGWSAITQVRTNRDGYFVADVTDKWANGRGSWKTPTLYSGVVFKMRVCVVKSGHKPTKCSAWHTFES</sequence>
<keyword evidence="2" id="KW-0614">Plasmid</keyword>
<evidence type="ECO:0008006" key="3">
    <source>
        <dbReference type="Google" id="ProtNLM"/>
    </source>
</evidence>
<dbReference type="RefSeq" id="WP_024126247.1">
    <property type="nucleotide sequence ID" value="NC_023283.1"/>
</dbReference>
<accession>V9Z674</accession>